<organism evidence="1 2">
    <name type="scientific">Dyella telluris</name>
    <dbReference type="NCBI Taxonomy" id="2763498"/>
    <lineage>
        <taxon>Bacteria</taxon>
        <taxon>Pseudomonadati</taxon>
        <taxon>Pseudomonadota</taxon>
        <taxon>Gammaproteobacteria</taxon>
        <taxon>Lysobacterales</taxon>
        <taxon>Rhodanobacteraceae</taxon>
        <taxon>Dyella</taxon>
    </lineage>
</organism>
<reference evidence="1 2" key="1">
    <citation type="submission" date="2020-08" db="EMBL/GenBank/DDBJ databases">
        <title>Dyella sp. G9 isolated from forest soil.</title>
        <authorList>
            <person name="Fu J."/>
            <person name="Qiu L."/>
        </authorList>
    </citation>
    <scope>NUCLEOTIDE SEQUENCE [LARGE SCALE GENOMIC DNA]</scope>
    <source>
        <strain evidence="1 2">G9</strain>
    </source>
</reference>
<protein>
    <recommendedName>
        <fullName evidence="3">MipA/OmpV family protein</fullName>
    </recommendedName>
</protein>
<name>A0A7G8Q3C4_9GAMM</name>
<evidence type="ECO:0000313" key="1">
    <source>
        <dbReference type="EMBL" id="QNK01282.1"/>
    </source>
</evidence>
<dbReference type="AlphaFoldDB" id="A0A7G8Q3C4"/>
<dbReference type="RefSeq" id="WP_187056744.1">
    <property type="nucleotide sequence ID" value="NZ_CP060412.1"/>
</dbReference>
<sequence length="236" mass="25347">MLTSTCLVATVHAQAANVSGTVALSSQLVDRGLAITPDTAILQGAAAWTLPSGWAFGVAASTEIRDAAPLAEAFAEASRTWRITPDWRFAAGLAYYDYPGRGNGAFNRAEGSASWIYRDVLTLAVAALAPTGGDQHGVRGAADMNFHWPLPGQFALSAGAGYAQAQVPYYRTYADEYGSHRYRHGDRINSYGYGHLGLIWGQGAWRIEVDRVFVDAAIRQANLAASPWVATMSWSF</sequence>
<proteinExistence type="predicted"/>
<gene>
    <name evidence="1" type="ORF">H8F01_19905</name>
</gene>
<dbReference type="EMBL" id="CP060412">
    <property type="protein sequence ID" value="QNK01282.1"/>
    <property type="molecule type" value="Genomic_DNA"/>
</dbReference>
<dbReference type="KEGG" id="dtl:H8F01_19905"/>
<evidence type="ECO:0000313" key="2">
    <source>
        <dbReference type="Proteomes" id="UP000515873"/>
    </source>
</evidence>
<evidence type="ECO:0008006" key="3">
    <source>
        <dbReference type="Google" id="ProtNLM"/>
    </source>
</evidence>
<accession>A0A7G8Q3C4</accession>
<keyword evidence="2" id="KW-1185">Reference proteome</keyword>
<dbReference type="Proteomes" id="UP000515873">
    <property type="component" value="Chromosome"/>
</dbReference>